<feature type="region of interest" description="Disordered" evidence="1">
    <location>
        <begin position="19"/>
        <end position="97"/>
    </location>
</feature>
<feature type="compositionally biased region" description="Basic and acidic residues" evidence="1">
    <location>
        <begin position="56"/>
        <end position="71"/>
    </location>
</feature>
<dbReference type="RefSeq" id="WP_061835894.1">
    <property type="nucleotide sequence ID" value="NZ_LUKE01000003.1"/>
</dbReference>
<name>A0A150WJM6_BDEBC</name>
<accession>A0A150WJM6</accession>
<organism evidence="3 4">
    <name type="scientific">Bdellovibrio bacteriovorus</name>
    <dbReference type="NCBI Taxonomy" id="959"/>
    <lineage>
        <taxon>Bacteria</taxon>
        <taxon>Pseudomonadati</taxon>
        <taxon>Bdellovibrionota</taxon>
        <taxon>Bdellovibrionia</taxon>
        <taxon>Bdellovibrionales</taxon>
        <taxon>Pseudobdellovibrionaceae</taxon>
        <taxon>Bdellovibrio</taxon>
    </lineage>
</organism>
<feature type="signal peptide" evidence="2">
    <location>
        <begin position="1"/>
        <end position="17"/>
    </location>
</feature>
<evidence type="ECO:0000256" key="1">
    <source>
        <dbReference type="SAM" id="MobiDB-lite"/>
    </source>
</evidence>
<reference evidence="3 4" key="1">
    <citation type="submission" date="2016-03" db="EMBL/GenBank/DDBJ databases">
        <authorList>
            <person name="Ploux O."/>
        </authorList>
    </citation>
    <scope>NUCLEOTIDE SEQUENCE [LARGE SCALE GENOMIC DNA]</scope>
    <source>
        <strain evidence="3 4">R0</strain>
    </source>
</reference>
<proteinExistence type="predicted"/>
<evidence type="ECO:0008006" key="5">
    <source>
        <dbReference type="Google" id="ProtNLM"/>
    </source>
</evidence>
<feature type="compositionally biased region" description="Polar residues" evidence="1">
    <location>
        <begin position="22"/>
        <end position="34"/>
    </location>
</feature>
<feature type="compositionally biased region" description="Basic and acidic residues" evidence="1">
    <location>
        <begin position="86"/>
        <end position="97"/>
    </location>
</feature>
<dbReference type="Proteomes" id="UP000075320">
    <property type="component" value="Unassembled WGS sequence"/>
</dbReference>
<keyword evidence="2" id="KW-0732">Signal</keyword>
<feature type="chain" id="PRO_5007573194" description="Secreted protein" evidence="2">
    <location>
        <begin position="18"/>
        <end position="97"/>
    </location>
</feature>
<dbReference type="EMBL" id="LUKE01000003">
    <property type="protein sequence ID" value="KYG63968.1"/>
    <property type="molecule type" value="Genomic_DNA"/>
</dbReference>
<dbReference type="AlphaFoldDB" id="A0A150WJM6"/>
<sequence>MKTLLATLMLISVSAYAAPQATGPQRTEVLSESGTKAVGKDKVNEPSAIPCPPQETRTDKLDKLAKLEGAGESHSTNCPTQGVIKEAPDAVPSKKVE</sequence>
<comment type="caution">
    <text evidence="3">The sequence shown here is derived from an EMBL/GenBank/DDBJ whole genome shotgun (WGS) entry which is preliminary data.</text>
</comment>
<keyword evidence="4" id="KW-1185">Reference proteome</keyword>
<evidence type="ECO:0000256" key="2">
    <source>
        <dbReference type="SAM" id="SignalP"/>
    </source>
</evidence>
<protein>
    <recommendedName>
        <fullName evidence="5">Secreted protein</fullName>
    </recommendedName>
</protein>
<evidence type="ECO:0000313" key="3">
    <source>
        <dbReference type="EMBL" id="KYG63968.1"/>
    </source>
</evidence>
<evidence type="ECO:0000313" key="4">
    <source>
        <dbReference type="Proteomes" id="UP000075320"/>
    </source>
</evidence>
<gene>
    <name evidence="3" type="ORF">AZI86_14255</name>
</gene>